<dbReference type="InterPro" id="IPR011006">
    <property type="entry name" value="CheY-like_superfamily"/>
</dbReference>
<dbReference type="PROSITE" id="PS50113">
    <property type="entry name" value="PAC"/>
    <property type="match status" value="1"/>
</dbReference>
<feature type="domain" description="PAC" evidence="8">
    <location>
        <begin position="234"/>
        <end position="286"/>
    </location>
</feature>
<dbReference type="CDD" id="cd00082">
    <property type="entry name" value="HisKA"/>
    <property type="match status" value="1"/>
</dbReference>
<dbReference type="InterPro" id="IPR036097">
    <property type="entry name" value="HisK_dim/P_sf"/>
</dbReference>
<dbReference type="InterPro" id="IPR001789">
    <property type="entry name" value="Sig_transdc_resp-reg_receiver"/>
</dbReference>
<evidence type="ECO:0000256" key="4">
    <source>
        <dbReference type="PROSITE-ProRule" id="PRU00169"/>
    </source>
</evidence>
<keyword evidence="5" id="KW-0175">Coiled coil</keyword>
<dbReference type="Pfam" id="PF08448">
    <property type="entry name" value="PAS_4"/>
    <property type="match status" value="1"/>
</dbReference>
<keyword evidence="9" id="KW-0808">Transferase</keyword>
<dbReference type="CDD" id="cd00130">
    <property type="entry name" value="PAS"/>
    <property type="match status" value="1"/>
</dbReference>
<dbReference type="GO" id="GO:0000155">
    <property type="term" value="F:phosphorelay sensor kinase activity"/>
    <property type="evidence" value="ECO:0007669"/>
    <property type="project" value="InterPro"/>
</dbReference>
<evidence type="ECO:0000259" key="6">
    <source>
        <dbReference type="PROSITE" id="PS50109"/>
    </source>
</evidence>
<reference evidence="9" key="2">
    <citation type="submission" date="2021-08" db="EMBL/GenBank/DDBJ databases">
        <authorList>
            <person name="Tani A."/>
            <person name="Ola A."/>
            <person name="Ogura Y."/>
            <person name="Katsura K."/>
            <person name="Hayashi T."/>
        </authorList>
    </citation>
    <scope>NUCLEOTIDE SEQUENCE</scope>
    <source>
        <strain evidence="9">NBRC 103626</strain>
    </source>
</reference>
<dbReference type="InterPro" id="IPR036890">
    <property type="entry name" value="HATPase_C_sf"/>
</dbReference>
<evidence type="ECO:0000259" key="7">
    <source>
        <dbReference type="PROSITE" id="PS50110"/>
    </source>
</evidence>
<dbReference type="SMART" id="SM00448">
    <property type="entry name" value="REC"/>
    <property type="match status" value="1"/>
</dbReference>
<dbReference type="InterPro" id="IPR013655">
    <property type="entry name" value="PAS_fold_3"/>
</dbReference>
<dbReference type="SMART" id="SM00086">
    <property type="entry name" value="PAC"/>
    <property type="match status" value="1"/>
</dbReference>
<organism evidence="9 10">
    <name type="scientific">Methylobacterium gregans</name>
    <dbReference type="NCBI Taxonomy" id="374424"/>
    <lineage>
        <taxon>Bacteria</taxon>
        <taxon>Pseudomonadati</taxon>
        <taxon>Pseudomonadota</taxon>
        <taxon>Alphaproteobacteria</taxon>
        <taxon>Hyphomicrobiales</taxon>
        <taxon>Methylobacteriaceae</taxon>
        <taxon>Methylobacterium</taxon>
    </lineage>
</organism>
<comment type="caution">
    <text evidence="9">The sequence shown here is derived from an EMBL/GenBank/DDBJ whole genome shotgun (WGS) entry which is preliminary data.</text>
</comment>
<dbReference type="Pfam" id="PF02518">
    <property type="entry name" value="HATPase_c"/>
    <property type="match status" value="1"/>
</dbReference>
<name>A0AA37HPH4_9HYPH</name>
<keyword evidence="10" id="KW-1185">Reference proteome</keyword>
<dbReference type="InterPro" id="IPR035965">
    <property type="entry name" value="PAS-like_dom_sf"/>
</dbReference>
<dbReference type="Gene3D" id="2.10.70.100">
    <property type="match status" value="1"/>
</dbReference>
<sequence length="823" mass="90764">MIRERDWADHPLGPPEAWTAELRTALSLVLNSPESMILAWGPDLHFFFNDTYFPLLGPRLAWAMGERFDRVWADGWEQARPIIAEAFAGHSTRFVDLPWKLDTDRGQAETWWSFSYSRVLDARGAVAGLFIFTNETTARVLGDRALRASEASVREHADRVQLALTAGAIIGTWLWDLPTDRFTVDEAFARAFGLDPALGRDGLSLAQVVETVHPDDRAGLSAAIDEVIGRGGRFAHQYRVRRHDGHYYWLEANGHVEHGLDGTPLRFPGVLIDMEERRALLEERDRALTDLRRLNETLEQQVQARTDELRLYRDIVQSDPSPILAFDTEHRLIGFNRAQRDEFLRVMGHDHRVGDVPHAHVPPDQAPLMRALMDRALAGETFSVIAEFGDAARAKPTWDMTYTPLRDEGSRIVGAFHHARDISARLRTEQELDALQEQLRQSQKMEAVGQLTGGVAHDFNNLLTIIRSSVDFLRRPDLPEARRTRYLDAVTDTVERAAKLTGQLLAFARRQALKPEVFEVGARLRGIGDMVDTVTGARVRVLIAVPDRPCFVRADPSQFDTALVNMAVNARDAMDGEGRLTLRLDCAATLPAIRGHAPSPSPFAAISVSDTGSGIAPEHLAHIFEPFFTTKAVGKGTGLGLSQVFGFAKQSGGDVDVRSARGAGSTFTLYLPEERAETAAAPDRCPDPLPAPSGHGQRVLLVEDNIEVGRFCTQILDDLGYATVWAANAEEALERLGPDGGGFDVVFSDVVMPGMGGFALAETLRERLPALPVVLASGYSHVLAREADHGFELLHKPYSAEQLARVLQRVTGQAAALREGTAS</sequence>
<dbReference type="SMART" id="SM00388">
    <property type="entry name" value="HisKA"/>
    <property type="match status" value="1"/>
</dbReference>
<dbReference type="Gene3D" id="3.30.450.20">
    <property type="entry name" value="PAS domain"/>
    <property type="match status" value="3"/>
</dbReference>
<dbReference type="InterPro" id="IPR003661">
    <property type="entry name" value="HisK_dim/P_dom"/>
</dbReference>
<feature type="modified residue" description="4-aspartylphosphate" evidence="4">
    <location>
        <position position="749"/>
    </location>
</feature>
<reference evidence="9" key="1">
    <citation type="journal article" date="2016" name="Front. Microbiol.">
        <title>Genome Sequence of the Piezophilic, Mesophilic Sulfate-Reducing Bacterium Desulfovibrio indicus J2T.</title>
        <authorList>
            <person name="Cao J."/>
            <person name="Maignien L."/>
            <person name="Shao Z."/>
            <person name="Alain K."/>
            <person name="Jebbar M."/>
        </authorList>
    </citation>
    <scope>NUCLEOTIDE SEQUENCE</scope>
    <source>
        <strain evidence="9">NBRC 103626</strain>
    </source>
</reference>
<gene>
    <name evidence="9" type="primary">rcsC_14</name>
    <name evidence="9" type="ORF">NBEOAGPD_2585</name>
</gene>
<feature type="domain" description="Histidine kinase" evidence="6">
    <location>
        <begin position="454"/>
        <end position="675"/>
    </location>
</feature>
<evidence type="ECO:0000256" key="2">
    <source>
        <dbReference type="ARBA" id="ARBA00012438"/>
    </source>
</evidence>
<dbReference type="InterPro" id="IPR001610">
    <property type="entry name" value="PAC"/>
</dbReference>
<evidence type="ECO:0000256" key="5">
    <source>
        <dbReference type="SAM" id="Coils"/>
    </source>
</evidence>
<dbReference type="InterPro" id="IPR013656">
    <property type="entry name" value="PAS_4"/>
</dbReference>
<dbReference type="Pfam" id="PF00512">
    <property type="entry name" value="HisKA"/>
    <property type="match status" value="1"/>
</dbReference>
<dbReference type="SMART" id="SM00387">
    <property type="entry name" value="HATPase_c"/>
    <property type="match status" value="1"/>
</dbReference>
<accession>A0AA37HPH4</accession>
<feature type="coiled-coil region" evidence="5">
    <location>
        <begin position="277"/>
        <end position="308"/>
    </location>
</feature>
<dbReference type="PRINTS" id="PR00344">
    <property type="entry name" value="BCTRLSENSOR"/>
</dbReference>
<dbReference type="Pfam" id="PF00072">
    <property type="entry name" value="Response_reg"/>
    <property type="match status" value="1"/>
</dbReference>
<dbReference type="SUPFAM" id="SSF52172">
    <property type="entry name" value="CheY-like"/>
    <property type="match status" value="1"/>
</dbReference>
<feature type="domain" description="Response regulatory" evidence="7">
    <location>
        <begin position="698"/>
        <end position="811"/>
    </location>
</feature>
<keyword evidence="3 4" id="KW-0597">Phosphoprotein</keyword>
<dbReference type="EMBL" id="BPQM01000060">
    <property type="protein sequence ID" value="GJD79360.1"/>
    <property type="molecule type" value="Genomic_DNA"/>
</dbReference>
<dbReference type="EC" id="2.7.13.3" evidence="2"/>
<proteinExistence type="predicted"/>
<dbReference type="InterPro" id="IPR004358">
    <property type="entry name" value="Sig_transdc_His_kin-like_C"/>
</dbReference>
<dbReference type="InterPro" id="IPR005467">
    <property type="entry name" value="His_kinase_dom"/>
</dbReference>
<dbReference type="Gene3D" id="1.10.287.130">
    <property type="match status" value="1"/>
</dbReference>
<evidence type="ECO:0000259" key="8">
    <source>
        <dbReference type="PROSITE" id="PS50113"/>
    </source>
</evidence>
<dbReference type="SUPFAM" id="SSF47384">
    <property type="entry name" value="Homodimeric domain of signal transducing histidine kinase"/>
    <property type="match status" value="1"/>
</dbReference>
<evidence type="ECO:0000313" key="9">
    <source>
        <dbReference type="EMBL" id="GJD79360.1"/>
    </source>
</evidence>
<dbReference type="Gene3D" id="3.40.50.2300">
    <property type="match status" value="1"/>
</dbReference>
<dbReference type="SUPFAM" id="SSF55874">
    <property type="entry name" value="ATPase domain of HSP90 chaperone/DNA topoisomerase II/histidine kinase"/>
    <property type="match status" value="1"/>
</dbReference>
<dbReference type="InterPro" id="IPR000700">
    <property type="entry name" value="PAS-assoc_C"/>
</dbReference>
<dbReference type="InterPro" id="IPR000014">
    <property type="entry name" value="PAS"/>
</dbReference>
<comment type="catalytic activity">
    <reaction evidence="1">
        <text>ATP + protein L-histidine = ADP + protein N-phospho-L-histidine.</text>
        <dbReference type="EC" id="2.7.13.3"/>
    </reaction>
</comment>
<dbReference type="PANTHER" id="PTHR43065">
    <property type="entry name" value="SENSOR HISTIDINE KINASE"/>
    <property type="match status" value="1"/>
</dbReference>
<dbReference type="AlphaFoldDB" id="A0AA37HPH4"/>
<dbReference type="Gene3D" id="3.30.565.10">
    <property type="entry name" value="Histidine kinase-like ATPase, C-terminal domain"/>
    <property type="match status" value="1"/>
</dbReference>
<evidence type="ECO:0000313" key="10">
    <source>
        <dbReference type="Proteomes" id="UP001055108"/>
    </source>
</evidence>
<dbReference type="InterPro" id="IPR003594">
    <property type="entry name" value="HATPase_dom"/>
</dbReference>
<protein>
    <recommendedName>
        <fullName evidence="2">histidine kinase</fullName>
        <ecNumber evidence="2">2.7.13.3</ecNumber>
    </recommendedName>
</protein>
<dbReference type="Proteomes" id="UP001055108">
    <property type="component" value="Unassembled WGS sequence"/>
</dbReference>
<dbReference type="PROSITE" id="PS50109">
    <property type="entry name" value="HIS_KIN"/>
    <property type="match status" value="1"/>
</dbReference>
<dbReference type="PROSITE" id="PS50110">
    <property type="entry name" value="RESPONSE_REGULATORY"/>
    <property type="match status" value="1"/>
</dbReference>
<dbReference type="Pfam" id="PF08447">
    <property type="entry name" value="PAS_3"/>
    <property type="match status" value="1"/>
</dbReference>
<evidence type="ECO:0000256" key="3">
    <source>
        <dbReference type="ARBA" id="ARBA00022553"/>
    </source>
</evidence>
<evidence type="ECO:0000256" key="1">
    <source>
        <dbReference type="ARBA" id="ARBA00000085"/>
    </source>
</evidence>
<dbReference type="SUPFAM" id="SSF55785">
    <property type="entry name" value="PYP-like sensor domain (PAS domain)"/>
    <property type="match status" value="2"/>
</dbReference>
<dbReference type="PANTHER" id="PTHR43065:SF49">
    <property type="entry name" value="HISTIDINE KINASE"/>
    <property type="match status" value="1"/>
</dbReference>
<keyword evidence="9" id="KW-0418">Kinase</keyword>